<dbReference type="SUPFAM" id="SSF52047">
    <property type="entry name" value="RNI-like"/>
    <property type="match status" value="1"/>
</dbReference>
<protein>
    <submittedName>
        <fullName evidence="2">F-box/LRR-repeat protein 3-like</fullName>
    </submittedName>
</protein>
<sequence>MVSIPEKLFQKIQELDYRECLPSILQLQHLEDLVLEGCLGIDDDGLSTLQQSCKSLKVTANLAKCLQNFSGLQPVKLDGCVVKCSGIRAIWKLA</sequence>
<dbReference type="AlphaFoldDB" id="A0AAJ6XJ91"/>
<name>A0AAJ6XJ91_POPEU</name>
<dbReference type="Proteomes" id="UP000694918">
    <property type="component" value="Unplaced"/>
</dbReference>
<evidence type="ECO:0000313" key="1">
    <source>
        <dbReference type="Proteomes" id="UP000694918"/>
    </source>
</evidence>
<dbReference type="KEGG" id="peu:105123196"/>
<dbReference type="InterPro" id="IPR032675">
    <property type="entry name" value="LRR_dom_sf"/>
</dbReference>
<dbReference type="RefSeq" id="XP_011021008.1">
    <property type="nucleotide sequence ID" value="XM_011022706.1"/>
</dbReference>
<evidence type="ECO:0000313" key="2">
    <source>
        <dbReference type="RefSeq" id="XP_011021008.1"/>
    </source>
</evidence>
<dbReference type="Gene3D" id="3.80.10.10">
    <property type="entry name" value="Ribonuclease Inhibitor"/>
    <property type="match status" value="1"/>
</dbReference>
<reference evidence="2" key="1">
    <citation type="submission" date="2025-08" db="UniProtKB">
        <authorList>
            <consortium name="RefSeq"/>
        </authorList>
    </citation>
    <scope>IDENTIFICATION</scope>
</reference>
<keyword evidence="1" id="KW-1185">Reference proteome</keyword>
<dbReference type="GeneID" id="105123196"/>
<accession>A0AAJ6XJ91</accession>
<gene>
    <name evidence="2" type="primary">LOC105123196</name>
</gene>
<proteinExistence type="predicted"/>
<organism evidence="1 2">
    <name type="scientific">Populus euphratica</name>
    <name type="common">Euphrates poplar</name>
    <dbReference type="NCBI Taxonomy" id="75702"/>
    <lineage>
        <taxon>Eukaryota</taxon>
        <taxon>Viridiplantae</taxon>
        <taxon>Streptophyta</taxon>
        <taxon>Embryophyta</taxon>
        <taxon>Tracheophyta</taxon>
        <taxon>Spermatophyta</taxon>
        <taxon>Magnoliopsida</taxon>
        <taxon>eudicotyledons</taxon>
        <taxon>Gunneridae</taxon>
        <taxon>Pentapetalae</taxon>
        <taxon>rosids</taxon>
        <taxon>fabids</taxon>
        <taxon>Malpighiales</taxon>
        <taxon>Salicaceae</taxon>
        <taxon>Saliceae</taxon>
        <taxon>Populus</taxon>
    </lineage>
</organism>